<dbReference type="InterPro" id="IPR005111">
    <property type="entry name" value="MoeA_C_domain_IV"/>
</dbReference>
<dbReference type="Pfam" id="PF00994">
    <property type="entry name" value="MoCF_biosynth"/>
    <property type="match status" value="1"/>
</dbReference>
<dbReference type="GO" id="GO:0061599">
    <property type="term" value="F:molybdopterin molybdotransferase activity"/>
    <property type="evidence" value="ECO:0007669"/>
    <property type="project" value="UniProtKB-EC"/>
</dbReference>
<dbReference type="Gene3D" id="3.90.105.10">
    <property type="entry name" value="Molybdopterin biosynthesis moea protein, domain 2"/>
    <property type="match status" value="1"/>
</dbReference>
<dbReference type="EMBL" id="JAGIOA010000001">
    <property type="protein sequence ID" value="MBP2379954.1"/>
    <property type="molecule type" value="Genomic_DNA"/>
</dbReference>
<keyword evidence="10" id="KW-1185">Reference proteome</keyword>
<dbReference type="EC" id="2.10.1.1" evidence="7"/>
<keyword evidence="7" id="KW-0460">Magnesium</keyword>
<dbReference type="PANTHER" id="PTHR10192">
    <property type="entry name" value="MOLYBDOPTERIN BIOSYNTHESIS PROTEIN"/>
    <property type="match status" value="1"/>
</dbReference>
<evidence type="ECO:0000256" key="4">
    <source>
        <dbReference type="ARBA" id="ARBA00022505"/>
    </source>
</evidence>
<sequence>MRIAPLAVTPAMLTVEAHLDTILAAAAPIPGETVRVEDAAGRTLAAPVLARVDVPLFDNSAMDGYAVRYADVSSATAEHPVELRVIADLPAGSTAQPELGAGDAVRIMTGAPVPRTATAVVPFEHTRDGLQSVDAPAVITTAPAREGAHIRRRGEELRAGAEVAPVGAVVGPLQMTAFAVVGVDSILVRRRPRVAVISTGSELAPAGGEFVPGQIPESNSVLLASLCAEAGAEVVSVDTVTDEDAAFGALLDRAIRDARADVVVTSGGVSAGAHEVVKNVLRDRIAFVAVAMQPGRPQAFGRIDDTLIFGLPGNPSSVAVSFEAFVRPALLALQGRSEHRRPTLRMPTTTGWRSPAGRRQYVPVTLDRSDPAAWSVRPAAADGSSGSHLAAGLARADAYAVVPEDVAAVAAGDLVDVMLLA</sequence>
<name>A0ABS4WUS7_9MICO</name>
<comment type="similarity">
    <text evidence="3 7">Belongs to the MoeA family.</text>
</comment>
<comment type="catalytic activity">
    <reaction evidence="6">
        <text>adenylyl-molybdopterin + molybdate = Mo-molybdopterin + AMP + H(+)</text>
        <dbReference type="Rhea" id="RHEA:35047"/>
        <dbReference type="ChEBI" id="CHEBI:15378"/>
        <dbReference type="ChEBI" id="CHEBI:36264"/>
        <dbReference type="ChEBI" id="CHEBI:62727"/>
        <dbReference type="ChEBI" id="CHEBI:71302"/>
        <dbReference type="ChEBI" id="CHEBI:456215"/>
        <dbReference type="EC" id="2.10.1.1"/>
    </reaction>
</comment>
<dbReference type="InterPro" id="IPR038987">
    <property type="entry name" value="MoeA-like"/>
</dbReference>
<feature type="domain" description="MoaB/Mog" evidence="8">
    <location>
        <begin position="195"/>
        <end position="332"/>
    </location>
</feature>
<dbReference type="RefSeq" id="WP_245340842.1">
    <property type="nucleotide sequence ID" value="NZ_BAAAIO010000002.1"/>
</dbReference>
<dbReference type="Proteomes" id="UP000703720">
    <property type="component" value="Unassembled WGS sequence"/>
</dbReference>
<evidence type="ECO:0000259" key="8">
    <source>
        <dbReference type="SMART" id="SM00852"/>
    </source>
</evidence>
<keyword evidence="7" id="KW-0479">Metal-binding</keyword>
<dbReference type="InterPro" id="IPR001453">
    <property type="entry name" value="MoaB/Mog_dom"/>
</dbReference>
<gene>
    <name evidence="9" type="ORF">JOF42_003449</name>
</gene>
<dbReference type="SMART" id="SM00852">
    <property type="entry name" value="MoCF_biosynth"/>
    <property type="match status" value="1"/>
</dbReference>
<comment type="caution">
    <text evidence="9">The sequence shown here is derived from an EMBL/GenBank/DDBJ whole genome shotgun (WGS) entry which is preliminary data.</text>
</comment>
<evidence type="ECO:0000256" key="1">
    <source>
        <dbReference type="ARBA" id="ARBA00002901"/>
    </source>
</evidence>
<organism evidence="9 10">
    <name type="scientific">Microbacterium phyllosphaerae</name>
    <dbReference type="NCBI Taxonomy" id="124798"/>
    <lineage>
        <taxon>Bacteria</taxon>
        <taxon>Bacillati</taxon>
        <taxon>Actinomycetota</taxon>
        <taxon>Actinomycetes</taxon>
        <taxon>Micrococcales</taxon>
        <taxon>Microbacteriaceae</taxon>
        <taxon>Microbacterium</taxon>
    </lineage>
</organism>
<dbReference type="InterPro" id="IPR036688">
    <property type="entry name" value="MoeA_C_domain_IV_sf"/>
</dbReference>
<dbReference type="SUPFAM" id="SSF63867">
    <property type="entry name" value="MoeA C-terminal domain-like"/>
    <property type="match status" value="1"/>
</dbReference>
<evidence type="ECO:0000256" key="3">
    <source>
        <dbReference type="ARBA" id="ARBA00010763"/>
    </source>
</evidence>
<dbReference type="PANTHER" id="PTHR10192:SF5">
    <property type="entry name" value="GEPHYRIN"/>
    <property type="match status" value="1"/>
</dbReference>
<dbReference type="InterPro" id="IPR036425">
    <property type="entry name" value="MoaB/Mog-like_dom_sf"/>
</dbReference>
<comment type="cofactor">
    <cofactor evidence="7">
        <name>Mg(2+)</name>
        <dbReference type="ChEBI" id="CHEBI:18420"/>
    </cofactor>
</comment>
<reference evidence="9 10" key="1">
    <citation type="submission" date="2021-03" db="EMBL/GenBank/DDBJ databases">
        <title>Sequencing the genomes of 1000 actinobacteria strains.</title>
        <authorList>
            <person name="Klenk H.-P."/>
        </authorList>
    </citation>
    <scope>NUCLEOTIDE SEQUENCE [LARGE SCALE GENOMIC DNA]</scope>
    <source>
        <strain evidence="9 10">DSM 13468</strain>
    </source>
</reference>
<evidence type="ECO:0000256" key="6">
    <source>
        <dbReference type="ARBA" id="ARBA00047317"/>
    </source>
</evidence>
<dbReference type="InterPro" id="IPR036135">
    <property type="entry name" value="MoeA_linker/N_sf"/>
</dbReference>
<evidence type="ECO:0000256" key="7">
    <source>
        <dbReference type="RuleBase" id="RU365090"/>
    </source>
</evidence>
<accession>A0ABS4WUS7</accession>
<keyword evidence="7 9" id="KW-0808">Transferase</keyword>
<keyword evidence="4 7" id="KW-0500">Molybdenum</keyword>
<dbReference type="NCBIfam" id="NF045515">
    <property type="entry name" value="Glp_gephyrin"/>
    <property type="match status" value="1"/>
</dbReference>
<comment type="pathway">
    <text evidence="2 7">Cofactor biosynthesis; molybdopterin biosynthesis.</text>
</comment>
<dbReference type="Pfam" id="PF03454">
    <property type="entry name" value="MoeA_C"/>
    <property type="match status" value="1"/>
</dbReference>
<comment type="function">
    <text evidence="1 7">Catalyzes the insertion of molybdate into adenylated molybdopterin with the concomitant release of AMP.</text>
</comment>
<dbReference type="Gene3D" id="3.40.980.10">
    <property type="entry name" value="MoaB/Mog-like domain"/>
    <property type="match status" value="1"/>
</dbReference>
<dbReference type="Pfam" id="PF03453">
    <property type="entry name" value="MoeA_N"/>
    <property type="match status" value="1"/>
</dbReference>
<dbReference type="NCBIfam" id="TIGR00177">
    <property type="entry name" value="molyb_syn"/>
    <property type="match status" value="1"/>
</dbReference>
<evidence type="ECO:0000313" key="9">
    <source>
        <dbReference type="EMBL" id="MBP2379954.1"/>
    </source>
</evidence>
<dbReference type="CDD" id="cd00887">
    <property type="entry name" value="MoeA"/>
    <property type="match status" value="1"/>
</dbReference>
<dbReference type="Gene3D" id="2.40.340.10">
    <property type="entry name" value="MoeA, C-terminal, domain IV"/>
    <property type="match status" value="1"/>
</dbReference>
<dbReference type="SUPFAM" id="SSF63882">
    <property type="entry name" value="MoeA N-terminal region -like"/>
    <property type="match status" value="1"/>
</dbReference>
<dbReference type="SUPFAM" id="SSF53218">
    <property type="entry name" value="Molybdenum cofactor biosynthesis proteins"/>
    <property type="match status" value="1"/>
</dbReference>
<evidence type="ECO:0000313" key="10">
    <source>
        <dbReference type="Proteomes" id="UP000703720"/>
    </source>
</evidence>
<keyword evidence="5 7" id="KW-0501">Molybdenum cofactor biosynthesis</keyword>
<evidence type="ECO:0000256" key="2">
    <source>
        <dbReference type="ARBA" id="ARBA00005046"/>
    </source>
</evidence>
<protein>
    <recommendedName>
        <fullName evidence="7">Molybdopterin molybdenumtransferase</fullName>
        <ecNumber evidence="7">2.10.1.1</ecNumber>
    </recommendedName>
</protein>
<evidence type="ECO:0000256" key="5">
    <source>
        <dbReference type="ARBA" id="ARBA00023150"/>
    </source>
</evidence>
<dbReference type="InterPro" id="IPR005110">
    <property type="entry name" value="MoeA_linker/N"/>
</dbReference>
<proteinExistence type="inferred from homology"/>
<dbReference type="Gene3D" id="2.170.190.11">
    <property type="entry name" value="Molybdopterin biosynthesis moea protein, domain 3"/>
    <property type="match status" value="1"/>
</dbReference>